<name>A0A6G7IZN3_9FLAO</name>
<dbReference type="PROSITE" id="PS51257">
    <property type="entry name" value="PROKAR_LIPOPROTEIN"/>
    <property type="match status" value="1"/>
</dbReference>
<dbReference type="EMBL" id="CP049616">
    <property type="protein sequence ID" value="QII44063.1"/>
    <property type="molecule type" value="Genomic_DNA"/>
</dbReference>
<dbReference type="AlphaFoldDB" id="A0A6G7IZN3"/>
<proteinExistence type="predicted"/>
<dbReference type="Proteomes" id="UP000502928">
    <property type="component" value="Chromosome"/>
</dbReference>
<dbReference type="InterPro" id="IPR038670">
    <property type="entry name" value="HslJ-like_sf"/>
</dbReference>
<dbReference type="RefSeq" id="WP_166247724.1">
    <property type="nucleotide sequence ID" value="NZ_CP049616.1"/>
</dbReference>
<dbReference type="Gene3D" id="2.40.128.270">
    <property type="match status" value="1"/>
</dbReference>
<evidence type="ECO:0000313" key="1">
    <source>
        <dbReference type="EMBL" id="QII44063.1"/>
    </source>
</evidence>
<gene>
    <name evidence="1" type="ORF">GVT53_05045</name>
</gene>
<protein>
    <recommendedName>
        <fullName evidence="3">META domain-containing protein</fullName>
    </recommendedName>
</protein>
<accession>A0A6G7IZN3</accession>
<evidence type="ECO:0008006" key="3">
    <source>
        <dbReference type="Google" id="ProtNLM"/>
    </source>
</evidence>
<evidence type="ECO:0000313" key="2">
    <source>
        <dbReference type="Proteomes" id="UP000502928"/>
    </source>
</evidence>
<organism evidence="1 2">
    <name type="scientific">Flagellimonas oceani</name>
    <dbReference type="NCBI Taxonomy" id="2698672"/>
    <lineage>
        <taxon>Bacteria</taxon>
        <taxon>Pseudomonadati</taxon>
        <taxon>Bacteroidota</taxon>
        <taxon>Flavobacteriia</taxon>
        <taxon>Flavobacteriales</taxon>
        <taxon>Flavobacteriaceae</taxon>
        <taxon>Flagellimonas</taxon>
    </lineage>
</organism>
<keyword evidence="2" id="KW-1185">Reference proteome</keyword>
<dbReference type="KEGG" id="mut:GVT53_05045"/>
<reference evidence="1 2" key="1">
    <citation type="submission" date="2020-02" db="EMBL/GenBank/DDBJ databases">
        <title>Complete genome of Muricauda sp. 501str8.</title>
        <authorList>
            <person name="Dong B."/>
            <person name="Zhu S."/>
            <person name="Yang J."/>
            <person name="Chen J."/>
        </authorList>
    </citation>
    <scope>NUCLEOTIDE SEQUENCE [LARGE SCALE GENOMIC DNA]</scope>
    <source>
        <strain evidence="1 2">501str8</strain>
    </source>
</reference>
<sequence length="150" mass="17371">MRFYNTLFFFILFLLFSCGDDDGNSNLNLQSKLIDRWELIRFQNSDGTNIVEPQTGETPIILNFLENLDFHATTTSNEINGNFTTEQEKLIITNFATTLVSETDWGIMFYEALEAARDPNSLEIIMEFSVSSETLRLSYNENKDMVLIRR</sequence>